<dbReference type="Proteomes" id="UP001138661">
    <property type="component" value="Unassembled WGS sequence"/>
</dbReference>
<organism evidence="1 2">
    <name type="scientific">Roseobacter insulae</name>
    <dbReference type="NCBI Taxonomy" id="2859783"/>
    <lineage>
        <taxon>Bacteria</taxon>
        <taxon>Pseudomonadati</taxon>
        <taxon>Pseudomonadota</taxon>
        <taxon>Alphaproteobacteria</taxon>
        <taxon>Rhodobacterales</taxon>
        <taxon>Roseobacteraceae</taxon>
        <taxon>Roseobacter</taxon>
    </lineage>
</organism>
<proteinExistence type="predicted"/>
<dbReference type="RefSeq" id="WP_219501361.1">
    <property type="nucleotide sequence ID" value="NZ_JAHXDN010000002.1"/>
</dbReference>
<evidence type="ECO:0000313" key="1">
    <source>
        <dbReference type="EMBL" id="MBW4707995.1"/>
    </source>
</evidence>
<evidence type="ECO:0000313" key="2">
    <source>
        <dbReference type="Proteomes" id="UP001138661"/>
    </source>
</evidence>
<keyword evidence="2" id="KW-1185">Reference proteome</keyword>
<reference evidence="1" key="1">
    <citation type="submission" date="2021-07" db="EMBL/GenBank/DDBJ databases">
        <title>Roseobacter insulae sp. nov., isolated from a tidal flat.</title>
        <authorList>
            <person name="Park S."/>
            <person name="Yoon J.-H."/>
        </authorList>
    </citation>
    <scope>NUCLEOTIDE SEQUENCE</scope>
    <source>
        <strain evidence="1">YSTF-M11</strain>
    </source>
</reference>
<protein>
    <submittedName>
        <fullName evidence="1">Uncharacterized protein</fullName>
    </submittedName>
</protein>
<accession>A0A9X1FVR9</accession>
<comment type="caution">
    <text evidence="1">The sequence shown here is derived from an EMBL/GenBank/DDBJ whole genome shotgun (WGS) entry which is preliminary data.</text>
</comment>
<sequence length="85" mass="8755">MPLPADWSTGPEGALIPDDGTAEDKIAVVYDKGEAPPTITITDVSGSVQTVHANGIAVAIVACADGPRLTVDDVLLVERFVSRPA</sequence>
<dbReference type="AlphaFoldDB" id="A0A9X1FVR9"/>
<name>A0A9X1FVR9_9RHOB</name>
<gene>
    <name evidence="1" type="ORF">KX928_09365</name>
</gene>
<dbReference type="EMBL" id="JAHXDN010000002">
    <property type="protein sequence ID" value="MBW4707995.1"/>
    <property type="molecule type" value="Genomic_DNA"/>
</dbReference>